<keyword evidence="5 8" id="KW-1015">Disulfide bond</keyword>
<dbReference type="InterPro" id="IPR001134">
    <property type="entry name" value="Netrin_domain"/>
</dbReference>
<dbReference type="AlphaFoldDB" id="A0A8S9Z9H0"/>
<keyword evidence="2" id="KW-0964">Secreted</keyword>
<reference evidence="13" key="1">
    <citation type="submission" date="2019-07" db="EMBL/GenBank/DDBJ databases">
        <title>Annotation for the trematode Paragonimus miyazaki's.</title>
        <authorList>
            <person name="Choi Y.-J."/>
        </authorList>
    </citation>
    <scope>NUCLEOTIDE SEQUENCE</scope>
    <source>
        <strain evidence="13">Japan</strain>
    </source>
</reference>
<dbReference type="FunFam" id="2.10.25.10:FF:000048">
    <property type="entry name" value="Netrin 3"/>
    <property type="match status" value="1"/>
</dbReference>
<comment type="caution">
    <text evidence="13">The sequence shown here is derived from an EMBL/GenBank/DDBJ whole genome shotgun (WGS) entry which is preliminary data.</text>
</comment>
<dbReference type="OrthoDB" id="5984158at2759"/>
<evidence type="ECO:0008006" key="15">
    <source>
        <dbReference type="Google" id="ProtNLM"/>
    </source>
</evidence>
<dbReference type="Gene3D" id="2.40.50.120">
    <property type="match status" value="1"/>
</dbReference>
<evidence type="ECO:0000256" key="9">
    <source>
        <dbReference type="SAM" id="SignalP"/>
    </source>
</evidence>
<dbReference type="InterPro" id="IPR002049">
    <property type="entry name" value="LE_dom"/>
</dbReference>
<dbReference type="GO" id="GO:0009888">
    <property type="term" value="P:tissue development"/>
    <property type="evidence" value="ECO:0007669"/>
    <property type="project" value="TreeGrafter"/>
</dbReference>
<feature type="domain" description="NTR" evidence="11">
    <location>
        <begin position="561"/>
        <end position="708"/>
    </location>
</feature>
<evidence type="ECO:0000256" key="1">
    <source>
        <dbReference type="ARBA" id="ARBA00004613"/>
    </source>
</evidence>
<dbReference type="InterPro" id="IPR018933">
    <property type="entry name" value="Netrin_module_non-TIMP"/>
</dbReference>
<keyword evidence="14" id="KW-1185">Reference proteome</keyword>
<evidence type="ECO:0000313" key="14">
    <source>
        <dbReference type="Proteomes" id="UP000822476"/>
    </source>
</evidence>
<evidence type="ECO:0000256" key="7">
    <source>
        <dbReference type="ARBA" id="ARBA00023292"/>
    </source>
</evidence>
<dbReference type="EMBL" id="JTDE01001015">
    <property type="protein sequence ID" value="KAF7259837.1"/>
    <property type="molecule type" value="Genomic_DNA"/>
</dbReference>
<sequence>MMGLLLVLSLTLLLSRALPTHGFLTVETIHDTPTYHATETKDAGVRVVYEAVRSSCHAEGRVFQCMPPFTNVAEGATVEATSTCGTVDNTEQFCIPRTDNTGRTQLHCEPCTPPDRFHAGHLTDRHQMHNETYWVSGAVSPGQAVNLTMSLGKTFEVYYISLQPYGRLPDAITLSKSSDFGKTWQPWQYFSTDCYRAFRLPTSNEHNAQISAANIQEVLCVALKPSEAHETSSHAAKMIAFSTTIGRPSSQPWSAGLVDWMTMTDLKVTLARFHDQHLDSTQHDAGGLLLTPNLLTPANVFRVGDTDRSKMASGTLGMSRHQFQSDATTRAAMKSMHFAFSDLAIGGRCKCNGHANRCVRDRVPDTESKDQNEWGPLRCDCQHNTAGTDCEKCAPGHLDRPWARASSEAVNECKRCDCNLHSSSCVFSQQLYLMSLKTSGGVCQDCLHNTVGRKCHHCASGYYRDWTKPISHDQVCLDCRCHPIGSIANKPCDRKTGQCPCKPGVTGQACNRCQEGYKQTRLSEQPCIKANEHFAYRRKNVPESASSGTIHTIVPENSPECPSCRAHKKRIRFKNFCRREAVFLGTIETHKLDKDKIRFEVRIQETWRVDGVAGRLLPKKASVNLPPFPIWAKIQESVLTNSRGQKIRCSCPDFKPGEVYLFLTQSYQVPNDNRMELMLDSQSIVLPWRESWRRRLNRFVRRAAKGRCRGLTQDNGPHTNGARIRRVQRLRTAPGYYAANFNPDQIVGDGALRRTSMRRAPVSRPSASLPFQQLASDQATNQGHRSQSNQPQFTYYNPYMAYDNSKKY</sequence>
<accession>A0A8S9Z9H0</accession>
<feature type="disulfide bond" evidence="8">
    <location>
        <begin position="501"/>
        <end position="510"/>
    </location>
</feature>
<evidence type="ECO:0000256" key="4">
    <source>
        <dbReference type="ARBA" id="ARBA00022737"/>
    </source>
</evidence>
<dbReference type="PANTHER" id="PTHR10574">
    <property type="entry name" value="NETRIN/LAMININ-RELATED"/>
    <property type="match status" value="1"/>
</dbReference>
<dbReference type="GO" id="GO:0008045">
    <property type="term" value="P:motor neuron axon guidance"/>
    <property type="evidence" value="ECO:0007669"/>
    <property type="project" value="TreeGrafter"/>
</dbReference>
<evidence type="ECO:0000259" key="10">
    <source>
        <dbReference type="PROSITE" id="PS50027"/>
    </source>
</evidence>
<feature type="domain" description="Laminin EGF-like" evidence="10">
    <location>
        <begin position="479"/>
        <end position="529"/>
    </location>
</feature>
<dbReference type="PANTHER" id="PTHR10574:SF365">
    <property type="entry name" value="NETRIN-A-RELATED"/>
    <property type="match status" value="1"/>
</dbReference>
<comment type="subcellular location">
    <subcellularLocation>
        <location evidence="1">Secreted</location>
    </subcellularLocation>
</comment>
<dbReference type="SMART" id="SM00180">
    <property type="entry name" value="EGF_Lam"/>
    <property type="match status" value="3"/>
</dbReference>
<dbReference type="SUPFAM" id="SSF50242">
    <property type="entry name" value="TIMP-like"/>
    <property type="match status" value="1"/>
</dbReference>
<evidence type="ECO:0000256" key="5">
    <source>
        <dbReference type="ARBA" id="ARBA00023157"/>
    </source>
</evidence>
<dbReference type="GO" id="GO:0005576">
    <property type="term" value="C:extracellular region"/>
    <property type="evidence" value="ECO:0007669"/>
    <property type="project" value="UniProtKB-SubCell"/>
</dbReference>
<dbReference type="Gene3D" id="2.60.120.260">
    <property type="entry name" value="Galactose-binding domain-like"/>
    <property type="match status" value="1"/>
</dbReference>
<evidence type="ECO:0000256" key="8">
    <source>
        <dbReference type="PROSITE-ProRule" id="PRU00460"/>
    </source>
</evidence>
<dbReference type="Pfam" id="PF24973">
    <property type="entry name" value="EGF_LMN_ATRN"/>
    <property type="match status" value="2"/>
</dbReference>
<gene>
    <name evidence="13" type="ORF">EG68_02647</name>
</gene>
<dbReference type="PROSITE" id="PS50189">
    <property type="entry name" value="NTR"/>
    <property type="match status" value="1"/>
</dbReference>
<dbReference type="Pfam" id="PF01759">
    <property type="entry name" value="NTR"/>
    <property type="match status" value="1"/>
</dbReference>
<dbReference type="InterPro" id="IPR008211">
    <property type="entry name" value="Laminin_N"/>
</dbReference>
<keyword evidence="4" id="KW-0677">Repeat</keyword>
<dbReference type="InterPro" id="IPR056863">
    <property type="entry name" value="LMN_ATRN_NET-like_EGF"/>
</dbReference>
<dbReference type="PROSITE" id="PS51117">
    <property type="entry name" value="LAMININ_NTER"/>
    <property type="match status" value="1"/>
</dbReference>
<evidence type="ECO:0000313" key="13">
    <source>
        <dbReference type="EMBL" id="KAF7259837.1"/>
    </source>
</evidence>
<keyword evidence="6" id="KW-0325">Glycoprotein</keyword>
<feature type="disulfide bond" evidence="8">
    <location>
        <begin position="513"/>
        <end position="527"/>
    </location>
</feature>
<evidence type="ECO:0000256" key="6">
    <source>
        <dbReference type="ARBA" id="ARBA00023180"/>
    </source>
</evidence>
<dbReference type="InterPro" id="IPR008993">
    <property type="entry name" value="TIMP-like_OB-fold"/>
</dbReference>
<evidence type="ECO:0000256" key="3">
    <source>
        <dbReference type="ARBA" id="ARBA00022729"/>
    </source>
</evidence>
<keyword evidence="3 9" id="KW-0732">Signal</keyword>
<dbReference type="PROSITE" id="PS50027">
    <property type="entry name" value="EGF_LAM_2"/>
    <property type="match status" value="1"/>
</dbReference>
<dbReference type="InterPro" id="IPR050440">
    <property type="entry name" value="Laminin/Netrin_ECM"/>
</dbReference>
<organism evidence="13 14">
    <name type="scientific">Paragonimus skrjabini miyazakii</name>
    <dbReference type="NCBI Taxonomy" id="59628"/>
    <lineage>
        <taxon>Eukaryota</taxon>
        <taxon>Metazoa</taxon>
        <taxon>Spiralia</taxon>
        <taxon>Lophotrochozoa</taxon>
        <taxon>Platyhelminthes</taxon>
        <taxon>Trematoda</taxon>
        <taxon>Digenea</taxon>
        <taxon>Plagiorchiida</taxon>
        <taxon>Troglotremata</taxon>
        <taxon>Troglotrematidae</taxon>
        <taxon>Paragonimus</taxon>
    </lineage>
</organism>
<dbReference type="Pfam" id="PF00053">
    <property type="entry name" value="EGF_laminin"/>
    <property type="match status" value="1"/>
</dbReference>
<dbReference type="SUPFAM" id="SSF57196">
    <property type="entry name" value="EGF/Laminin"/>
    <property type="match status" value="3"/>
</dbReference>
<dbReference type="GO" id="GO:0016358">
    <property type="term" value="P:dendrite development"/>
    <property type="evidence" value="ECO:0007669"/>
    <property type="project" value="TreeGrafter"/>
</dbReference>
<feature type="chain" id="PRO_5035936646" description="Netrin" evidence="9">
    <location>
        <begin position="18"/>
        <end position="808"/>
    </location>
</feature>
<evidence type="ECO:0000259" key="11">
    <source>
        <dbReference type="PROSITE" id="PS50189"/>
    </source>
</evidence>
<keyword evidence="7 8" id="KW-0424">Laminin EGF-like domain</keyword>
<dbReference type="Pfam" id="PF00055">
    <property type="entry name" value="Laminin_N"/>
    <property type="match status" value="1"/>
</dbReference>
<dbReference type="SMART" id="SM00136">
    <property type="entry name" value="LamNT"/>
    <property type="match status" value="1"/>
</dbReference>
<feature type="signal peptide" evidence="9">
    <location>
        <begin position="1"/>
        <end position="17"/>
    </location>
</feature>
<dbReference type="CDD" id="cd00055">
    <property type="entry name" value="EGF_Lam"/>
    <property type="match status" value="3"/>
</dbReference>
<comment type="caution">
    <text evidence="8">Lacks conserved residue(s) required for the propagation of feature annotation.</text>
</comment>
<protein>
    <recommendedName>
        <fullName evidence="15">Netrin</fullName>
    </recommendedName>
</protein>
<name>A0A8S9Z9H0_9TREM</name>
<evidence type="ECO:0000256" key="2">
    <source>
        <dbReference type="ARBA" id="ARBA00022525"/>
    </source>
</evidence>
<dbReference type="GO" id="GO:0009887">
    <property type="term" value="P:animal organ morphogenesis"/>
    <property type="evidence" value="ECO:0007669"/>
    <property type="project" value="TreeGrafter"/>
</dbReference>
<proteinExistence type="predicted"/>
<dbReference type="PROSITE" id="PS01248">
    <property type="entry name" value="EGF_LAM_1"/>
    <property type="match status" value="1"/>
</dbReference>
<evidence type="ECO:0000259" key="12">
    <source>
        <dbReference type="PROSITE" id="PS51117"/>
    </source>
</evidence>
<dbReference type="GO" id="GO:0005604">
    <property type="term" value="C:basement membrane"/>
    <property type="evidence" value="ECO:0007669"/>
    <property type="project" value="TreeGrafter"/>
</dbReference>
<feature type="domain" description="Laminin N-terminal" evidence="12">
    <location>
        <begin position="61"/>
        <end position="348"/>
    </location>
</feature>
<dbReference type="Gene3D" id="2.10.25.10">
    <property type="entry name" value="Laminin"/>
    <property type="match status" value="2"/>
</dbReference>
<dbReference type="Proteomes" id="UP000822476">
    <property type="component" value="Unassembled WGS sequence"/>
</dbReference>